<evidence type="ECO:0000313" key="9">
    <source>
        <dbReference type="EMBL" id="RJP56380.1"/>
    </source>
</evidence>
<dbReference type="SFLD" id="SFLDF00285">
    <property type="entry name" value="anaerobic_Ser-type_sulfatase-m"/>
    <property type="match status" value="1"/>
</dbReference>
<evidence type="ECO:0000256" key="2">
    <source>
        <dbReference type="ARBA" id="ARBA00022485"/>
    </source>
</evidence>
<evidence type="ECO:0000256" key="4">
    <source>
        <dbReference type="ARBA" id="ARBA00022723"/>
    </source>
</evidence>
<dbReference type="SFLD" id="SFLDG01072">
    <property type="entry name" value="dehydrogenase_like"/>
    <property type="match status" value="1"/>
</dbReference>
<keyword evidence="4" id="KW-0479">Metal-binding</keyword>
<dbReference type="InterPro" id="IPR034491">
    <property type="entry name" value="Anaerob_Ser_sulfatase-maturase"/>
</dbReference>
<dbReference type="CDD" id="cd21120">
    <property type="entry name" value="SPASM_anSME"/>
    <property type="match status" value="1"/>
</dbReference>
<feature type="domain" description="Radical SAM core" evidence="8">
    <location>
        <begin position="6"/>
        <end position="227"/>
    </location>
</feature>
<dbReference type="Pfam" id="PF04055">
    <property type="entry name" value="Radical_SAM"/>
    <property type="match status" value="1"/>
</dbReference>
<dbReference type="NCBIfam" id="TIGR04085">
    <property type="entry name" value="rSAM_more_4Fe4S"/>
    <property type="match status" value="1"/>
</dbReference>
<dbReference type="InterPro" id="IPR023867">
    <property type="entry name" value="Sulphatase_maturase_rSAM"/>
</dbReference>
<dbReference type="PANTHER" id="PTHR43273">
    <property type="entry name" value="ANAEROBIC SULFATASE-MATURATING ENZYME HOMOLOG ASLB-RELATED"/>
    <property type="match status" value="1"/>
</dbReference>
<dbReference type="PROSITE" id="PS51918">
    <property type="entry name" value="RADICAL_SAM"/>
    <property type="match status" value="1"/>
</dbReference>
<dbReference type="SFLD" id="SFLDG01386">
    <property type="entry name" value="main_SPASM_domain-containing"/>
    <property type="match status" value="1"/>
</dbReference>
<dbReference type="Proteomes" id="UP000266426">
    <property type="component" value="Unassembled WGS sequence"/>
</dbReference>
<keyword evidence="3" id="KW-0949">S-adenosyl-L-methionine</keyword>
<dbReference type="InterPro" id="IPR007197">
    <property type="entry name" value="rSAM"/>
</dbReference>
<reference evidence="9 10" key="1">
    <citation type="journal article" date="2017" name="ISME J.">
        <title>Energy and carbon metabolisms in a deep terrestrial subsurface fluid microbial community.</title>
        <authorList>
            <person name="Momper L."/>
            <person name="Jungbluth S.P."/>
            <person name="Lee M.D."/>
            <person name="Amend J.P."/>
        </authorList>
    </citation>
    <scope>NUCLEOTIDE SEQUENCE [LARGE SCALE GENOMIC DNA]</scope>
    <source>
        <strain evidence="9">SURF_26</strain>
    </source>
</reference>
<comment type="caution">
    <text evidence="9">The sequence shown here is derived from an EMBL/GenBank/DDBJ whole genome shotgun (WGS) entry which is preliminary data.</text>
</comment>
<dbReference type="AlphaFoldDB" id="A0A3A4QQP5"/>
<dbReference type="InterPro" id="IPR023885">
    <property type="entry name" value="4Fe4S-binding_SPASM_dom"/>
</dbReference>
<dbReference type="GO" id="GO:0016491">
    <property type="term" value="F:oxidoreductase activity"/>
    <property type="evidence" value="ECO:0007669"/>
    <property type="project" value="InterPro"/>
</dbReference>
<evidence type="ECO:0000256" key="6">
    <source>
        <dbReference type="ARBA" id="ARBA00023014"/>
    </source>
</evidence>
<evidence type="ECO:0000256" key="7">
    <source>
        <dbReference type="ARBA" id="ARBA00023601"/>
    </source>
</evidence>
<comment type="similarity">
    <text evidence="7">Belongs to the radical SAM superfamily. Anaerobic sulfatase-maturating enzyme family.</text>
</comment>
<dbReference type="SFLD" id="SFLDS00029">
    <property type="entry name" value="Radical_SAM"/>
    <property type="match status" value="1"/>
</dbReference>
<gene>
    <name evidence="9" type="ORF">C4541_12500</name>
</gene>
<protein>
    <submittedName>
        <fullName evidence="9">Anaerobic sulfatase maturase</fullName>
    </submittedName>
</protein>
<dbReference type="SFLD" id="SFLDG01067">
    <property type="entry name" value="SPASM/twitch_domain_containing"/>
    <property type="match status" value="1"/>
</dbReference>
<dbReference type="GO" id="GO:0046872">
    <property type="term" value="F:metal ion binding"/>
    <property type="evidence" value="ECO:0007669"/>
    <property type="project" value="UniProtKB-KW"/>
</dbReference>
<dbReference type="GO" id="GO:0051539">
    <property type="term" value="F:4 iron, 4 sulfur cluster binding"/>
    <property type="evidence" value="ECO:0007669"/>
    <property type="project" value="UniProtKB-KW"/>
</dbReference>
<evidence type="ECO:0000259" key="8">
    <source>
        <dbReference type="PROSITE" id="PS51918"/>
    </source>
</evidence>
<organism evidence="9 10">
    <name type="scientific">Candidatus Auribacter fodinae</name>
    <dbReference type="NCBI Taxonomy" id="2093366"/>
    <lineage>
        <taxon>Bacteria</taxon>
        <taxon>Pseudomonadati</taxon>
        <taxon>Candidatus Auribacterota</taxon>
        <taxon>Candidatus Auribacteria</taxon>
        <taxon>Candidatus Auribacterales</taxon>
        <taxon>Candidatus Auribacteraceae</taxon>
        <taxon>Candidatus Auribacter</taxon>
    </lineage>
</organism>
<name>A0A3A4QQP5_9BACT</name>
<dbReference type="InterPro" id="IPR047207">
    <property type="entry name" value="SPASM_anSME"/>
</dbReference>
<dbReference type="InterPro" id="IPR013785">
    <property type="entry name" value="Aldolase_TIM"/>
</dbReference>
<dbReference type="InterPro" id="IPR058240">
    <property type="entry name" value="rSAM_sf"/>
</dbReference>
<evidence type="ECO:0000256" key="5">
    <source>
        <dbReference type="ARBA" id="ARBA00023004"/>
    </source>
</evidence>
<dbReference type="Gene3D" id="3.20.20.70">
    <property type="entry name" value="Aldolase class I"/>
    <property type="match status" value="1"/>
</dbReference>
<comment type="cofactor">
    <cofactor evidence="1">
        <name>[4Fe-4S] cluster</name>
        <dbReference type="ChEBI" id="CHEBI:49883"/>
    </cofactor>
</comment>
<accession>A0A3A4QQP5</accession>
<dbReference type="EMBL" id="QZJZ01000096">
    <property type="protein sequence ID" value="RJP56380.1"/>
    <property type="molecule type" value="Genomic_DNA"/>
</dbReference>
<dbReference type="NCBIfam" id="TIGR03942">
    <property type="entry name" value="sulfatase_rSAM"/>
    <property type="match status" value="1"/>
</dbReference>
<dbReference type="SUPFAM" id="SSF102114">
    <property type="entry name" value="Radical SAM enzymes"/>
    <property type="match status" value="1"/>
</dbReference>
<dbReference type="SFLD" id="SFLDG01384">
    <property type="entry name" value="thioether_bond_formation_requi"/>
    <property type="match status" value="1"/>
</dbReference>
<keyword evidence="5" id="KW-0408">Iron</keyword>
<evidence type="ECO:0000256" key="3">
    <source>
        <dbReference type="ARBA" id="ARBA00022691"/>
    </source>
</evidence>
<dbReference type="CDD" id="cd01335">
    <property type="entry name" value="Radical_SAM"/>
    <property type="match status" value="1"/>
</dbReference>
<sequence>MIVNSFANGIHAIAKPTGSVCNLKCDYCFYLEKRNLYPTINNFQMSDEVLSAYIDKYVNSQPTPEVEFVWQGGEPTLLGIDFFRKVVDYQKPYRTLKKIKNSLQTNGTLLTDKWCAFLKTNNFLVGLSIDGPKEIHDRYRHSHDGGSRFKSVMKSLRLLQKHKVDFNVMACVAKETAYRPLDVYHFFKQEGVEFIQFTPIIERVPDQKAVSYGLNLAMPALLDTEEPNKRVTHWTVEPEKYADFLIAIFDEWVRHDVGKIFIMNFEWALNAAIGNGSPVCIFSQSCGRAVAVEQNGDVYACDHYVYPEYRLGNILYDDLGLMVDASFNSGFGRHKENTLPHMCKGCDVLRACWGGCPKHRFAQTDYGEPGVHYLCASYKKFFKYISKYLEAIIELMSSGRPASDIMKAVKITDNIDLTNIKNTKEVR</sequence>
<keyword evidence="2" id="KW-0004">4Fe-4S</keyword>
<dbReference type="Pfam" id="PF13186">
    <property type="entry name" value="SPASM"/>
    <property type="match status" value="1"/>
</dbReference>
<proteinExistence type="inferred from homology"/>
<keyword evidence="6" id="KW-0411">Iron-sulfur</keyword>
<evidence type="ECO:0000256" key="1">
    <source>
        <dbReference type="ARBA" id="ARBA00001966"/>
    </source>
</evidence>
<dbReference type="PANTHER" id="PTHR43273:SF3">
    <property type="entry name" value="ANAEROBIC SULFATASE-MATURATING ENZYME HOMOLOG ASLB-RELATED"/>
    <property type="match status" value="1"/>
</dbReference>
<evidence type="ECO:0000313" key="10">
    <source>
        <dbReference type="Proteomes" id="UP000266426"/>
    </source>
</evidence>